<sequence>MKKVSLLPYVEILWLEDVKAVQVKWLQLHLSLEEFKEVTTAVVEMIRMHESSIWIVDQYNSQGVFSKKIIDFIANELVEDIGVKLILTVVPKEKGLSSLNTKRWMGDVRKVGEFTMVDFAT</sequence>
<evidence type="ECO:0000313" key="1">
    <source>
        <dbReference type="EMBL" id="CAA6813199.1"/>
    </source>
</evidence>
<name>A0A6S6SRT1_9BACT</name>
<dbReference type="EMBL" id="CACVAQ010000197">
    <property type="protein sequence ID" value="CAA6813199.1"/>
    <property type="molecule type" value="Genomic_DNA"/>
</dbReference>
<feature type="non-terminal residue" evidence="1">
    <location>
        <position position="121"/>
    </location>
</feature>
<protein>
    <submittedName>
        <fullName evidence="1">Uncharacterized protein</fullName>
    </submittedName>
</protein>
<reference evidence="1" key="1">
    <citation type="submission" date="2020-01" db="EMBL/GenBank/DDBJ databases">
        <authorList>
            <person name="Meier V. D."/>
            <person name="Meier V D."/>
        </authorList>
    </citation>
    <scope>NUCLEOTIDE SEQUENCE</scope>
    <source>
        <strain evidence="1">HLG_WM_MAG_10</strain>
    </source>
</reference>
<organism evidence="1">
    <name type="scientific">uncultured Aureispira sp</name>
    <dbReference type="NCBI Taxonomy" id="1331704"/>
    <lineage>
        <taxon>Bacteria</taxon>
        <taxon>Pseudomonadati</taxon>
        <taxon>Bacteroidota</taxon>
        <taxon>Saprospiria</taxon>
        <taxon>Saprospirales</taxon>
        <taxon>Saprospiraceae</taxon>
        <taxon>Aureispira</taxon>
        <taxon>environmental samples</taxon>
    </lineage>
</organism>
<dbReference type="AlphaFoldDB" id="A0A6S6SRT1"/>
<proteinExistence type="predicted"/>
<accession>A0A6S6SRT1</accession>
<gene>
    <name evidence="1" type="ORF">HELGO_WM39578</name>
</gene>